<keyword evidence="2" id="KW-0732">Signal</keyword>
<feature type="signal peptide" evidence="2">
    <location>
        <begin position="1"/>
        <end position="23"/>
    </location>
</feature>
<evidence type="ECO:0000256" key="1">
    <source>
        <dbReference type="SAM" id="MobiDB-lite"/>
    </source>
</evidence>
<dbReference type="Proteomes" id="UP000325286">
    <property type="component" value="Chromosome"/>
</dbReference>
<proteinExistence type="predicted"/>
<organism evidence="3 4">
    <name type="scientific">Roseimaritima ulvae</name>
    <dbReference type="NCBI Taxonomy" id="980254"/>
    <lineage>
        <taxon>Bacteria</taxon>
        <taxon>Pseudomonadati</taxon>
        <taxon>Planctomycetota</taxon>
        <taxon>Planctomycetia</taxon>
        <taxon>Pirellulales</taxon>
        <taxon>Pirellulaceae</taxon>
        <taxon>Roseimaritima</taxon>
    </lineage>
</organism>
<feature type="compositionally biased region" description="Low complexity" evidence="1">
    <location>
        <begin position="537"/>
        <end position="553"/>
    </location>
</feature>
<evidence type="ECO:0000256" key="2">
    <source>
        <dbReference type="SAM" id="SignalP"/>
    </source>
</evidence>
<gene>
    <name evidence="3" type="ORF">UC8_57340</name>
</gene>
<protein>
    <recommendedName>
        <fullName evidence="5">4Fe-4S ferredoxin-type domain-containing protein</fullName>
    </recommendedName>
</protein>
<dbReference type="EMBL" id="CP042914">
    <property type="protein sequence ID" value="QEG43682.1"/>
    <property type="molecule type" value="Genomic_DNA"/>
</dbReference>
<evidence type="ECO:0000313" key="4">
    <source>
        <dbReference type="Proteomes" id="UP000325286"/>
    </source>
</evidence>
<sequence length="585" mass="63909" precursor="true">MIQQMTMWVLTPAVLLSAAVAQAQCCIPRGGCSDPCLTGNCGVAVSSTGMPGSVVVGGIVAGTPQTPAVQSLCGPVSSYKVVMRPQYVTETRAQCATEYREEKRYRTSTVYNTVPVVEERYRVKTINVAKTETKTVEYTELVAEKKERTVETTVSVPQWNEVTETYMVKVPTLVDVPETYTVQVPQLRDETFTYTANVPYTYTETKLKTVNNAVPVTKSRVVKVCVPTTKTQTVTKDYGHWETRVEEVYVGRSYGSASGHHYASRGYGSASCGGCATRCGSSSCCGGCGSRHGCGSHARYAGCGSSYAGCGVGQRVGGGTQTVTRRVWVPNVRTETVTVPSSETQEHIVNYTVFEQQVEQVPYECTYVAYRPETRTGTKKVVHYVPEERTRMRKAVQYSEEPRTRTRRELSYRQETKTETYPYVSYRPETRTKEISYTVNEPQSVVEPYTTTRYDRVPEERVETYIVRVPVTVMKEVQVQVCRMVPQLVPETIYPCQPGWSNVGPASVHSSGGSILLHGNTGCQGCGGCSDCAPASPSAAVPHSAPQQQVVPASEATQSDEQSAAPVPPAPVEAEEVPAAPPIEA</sequence>
<accession>A0A5B9QZY4</accession>
<evidence type="ECO:0000313" key="3">
    <source>
        <dbReference type="EMBL" id="QEG43682.1"/>
    </source>
</evidence>
<dbReference type="AlphaFoldDB" id="A0A5B9QZY4"/>
<evidence type="ECO:0008006" key="5">
    <source>
        <dbReference type="Google" id="ProtNLM"/>
    </source>
</evidence>
<feature type="chain" id="PRO_5022929086" description="4Fe-4S ferredoxin-type domain-containing protein" evidence="2">
    <location>
        <begin position="24"/>
        <end position="585"/>
    </location>
</feature>
<dbReference type="RefSeq" id="WP_148080626.1">
    <property type="nucleotide sequence ID" value="NZ_CP042914.1"/>
</dbReference>
<reference evidence="3 4" key="1">
    <citation type="submission" date="2019-08" db="EMBL/GenBank/DDBJ databases">
        <title>Deep-cultivation of Planctomycetes and their phenomic and genomic characterization uncovers novel biology.</title>
        <authorList>
            <person name="Wiegand S."/>
            <person name="Jogler M."/>
            <person name="Boedeker C."/>
            <person name="Pinto D."/>
            <person name="Vollmers J."/>
            <person name="Rivas-Marin E."/>
            <person name="Kohn T."/>
            <person name="Peeters S.H."/>
            <person name="Heuer A."/>
            <person name="Rast P."/>
            <person name="Oberbeckmann S."/>
            <person name="Bunk B."/>
            <person name="Jeske O."/>
            <person name="Meyerdierks A."/>
            <person name="Storesund J.E."/>
            <person name="Kallscheuer N."/>
            <person name="Luecker S."/>
            <person name="Lage O.M."/>
            <person name="Pohl T."/>
            <person name="Merkel B.J."/>
            <person name="Hornburger P."/>
            <person name="Mueller R.-W."/>
            <person name="Bruemmer F."/>
            <person name="Labrenz M."/>
            <person name="Spormann A.M."/>
            <person name="Op den Camp H."/>
            <person name="Overmann J."/>
            <person name="Amann R."/>
            <person name="Jetten M.S.M."/>
            <person name="Mascher T."/>
            <person name="Medema M.H."/>
            <person name="Devos D.P."/>
            <person name="Kaster A.-K."/>
            <person name="Ovreas L."/>
            <person name="Rohde M."/>
            <person name="Galperin M.Y."/>
            <person name="Jogler C."/>
        </authorList>
    </citation>
    <scope>NUCLEOTIDE SEQUENCE [LARGE SCALE GENOMIC DNA]</scope>
    <source>
        <strain evidence="3 4">UC8</strain>
    </source>
</reference>
<name>A0A5B9QZY4_9BACT</name>
<keyword evidence="4" id="KW-1185">Reference proteome</keyword>
<feature type="region of interest" description="Disordered" evidence="1">
    <location>
        <begin position="537"/>
        <end position="585"/>
    </location>
</feature>
<dbReference type="OrthoDB" id="266628at2"/>
<dbReference type="KEGG" id="rul:UC8_57340"/>